<keyword evidence="1" id="KW-0479">Metal-binding</keyword>
<dbReference type="GO" id="GO:0046872">
    <property type="term" value="F:metal ion binding"/>
    <property type="evidence" value="ECO:0007669"/>
    <property type="project" value="UniProtKB-KW"/>
</dbReference>
<reference evidence="5" key="1">
    <citation type="submission" date="2017-02" db="EMBL/GenBank/DDBJ databases">
        <authorList>
            <person name="Varghese N."/>
            <person name="Submissions S."/>
        </authorList>
    </citation>
    <scope>NUCLEOTIDE SEQUENCE [LARGE SCALE GENOMIC DNA]</scope>
    <source>
        <strain evidence="5">DSM 15739</strain>
    </source>
</reference>
<dbReference type="InterPro" id="IPR039356">
    <property type="entry name" value="YfbR/HDDC2"/>
</dbReference>
<dbReference type="PANTHER" id="PTHR11845">
    <property type="entry name" value="5'-DEOXYNUCLEOTIDASE HDDC2"/>
    <property type="match status" value="1"/>
</dbReference>
<keyword evidence="5" id="KW-1185">Reference proteome</keyword>
<dbReference type="Pfam" id="PF13023">
    <property type="entry name" value="HD_3"/>
    <property type="match status" value="1"/>
</dbReference>
<sequence length="188" mass="22151">MDARKFLEILSVAEHLKDTTRHCYTSKGRHESVAEHTWMMSLMAFFLRDEFPEVDFQKVMVMIIIHDLGECFTGDIPAFEKKDQDRKTEEELLNQWIATIPEPYQTEMLALYNEMEAKETLEAKVYKAIDSLEALIQHNLSDLTTWTEHEKEFNLVYANDRVSFSSYLTHLRELIHQDTVEKLKESSE</sequence>
<organism evidence="4 5">
    <name type="scientific">Globicatella sulfidifaciens DSM 15739</name>
    <dbReference type="NCBI Taxonomy" id="1121925"/>
    <lineage>
        <taxon>Bacteria</taxon>
        <taxon>Bacillati</taxon>
        <taxon>Bacillota</taxon>
        <taxon>Bacilli</taxon>
        <taxon>Lactobacillales</taxon>
        <taxon>Aerococcaceae</taxon>
        <taxon>Globicatella</taxon>
    </lineage>
</organism>
<keyword evidence="2 4" id="KW-0378">Hydrolase</keyword>
<evidence type="ECO:0000259" key="3">
    <source>
        <dbReference type="Pfam" id="PF13023"/>
    </source>
</evidence>
<accession>A0A1T4JLU4</accession>
<dbReference type="SUPFAM" id="SSF109604">
    <property type="entry name" value="HD-domain/PDEase-like"/>
    <property type="match status" value="1"/>
</dbReference>
<evidence type="ECO:0000313" key="4">
    <source>
        <dbReference type="EMBL" id="SJZ31122.1"/>
    </source>
</evidence>
<dbReference type="GO" id="GO:0005737">
    <property type="term" value="C:cytoplasm"/>
    <property type="evidence" value="ECO:0007669"/>
    <property type="project" value="TreeGrafter"/>
</dbReference>
<protein>
    <submittedName>
        <fullName evidence="4">Putative hydrolases of HD superfamily</fullName>
    </submittedName>
</protein>
<dbReference type="AlphaFoldDB" id="A0A1T4JLU4"/>
<dbReference type="OrthoDB" id="9796032at2"/>
<name>A0A1T4JLU4_9LACT</name>
<proteinExistence type="predicted"/>
<dbReference type="STRING" id="1121925.SAMN02746011_00134"/>
<dbReference type="Gene3D" id="1.10.3210.10">
    <property type="entry name" value="Hypothetical protein af1432"/>
    <property type="match status" value="1"/>
</dbReference>
<dbReference type="InterPro" id="IPR006674">
    <property type="entry name" value="HD_domain"/>
</dbReference>
<dbReference type="PANTHER" id="PTHR11845:SF13">
    <property type="entry name" value="5'-DEOXYNUCLEOTIDASE HDDC2"/>
    <property type="match status" value="1"/>
</dbReference>
<dbReference type="GO" id="GO:0002953">
    <property type="term" value="F:5'-deoxynucleotidase activity"/>
    <property type="evidence" value="ECO:0007669"/>
    <property type="project" value="InterPro"/>
</dbReference>
<dbReference type="RefSeq" id="WP_078755014.1">
    <property type="nucleotide sequence ID" value="NZ_FUWO01000001.1"/>
</dbReference>
<dbReference type="EMBL" id="FUWO01000001">
    <property type="protein sequence ID" value="SJZ31122.1"/>
    <property type="molecule type" value="Genomic_DNA"/>
</dbReference>
<feature type="domain" description="HD" evidence="3">
    <location>
        <begin position="13"/>
        <end position="160"/>
    </location>
</feature>
<dbReference type="Proteomes" id="UP000189941">
    <property type="component" value="Unassembled WGS sequence"/>
</dbReference>
<gene>
    <name evidence="4" type="ORF">SAMN02746011_00134</name>
</gene>
<evidence type="ECO:0000256" key="1">
    <source>
        <dbReference type="ARBA" id="ARBA00022723"/>
    </source>
</evidence>
<evidence type="ECO:0000256" key="2">
    <source>
        <dbReference type="ARBA" id="ARBA00022801"/>
    </source>
</evidence>
<evidence type="ECO:0000313" key="5">
    <source>
        <dbReference type="Proteomes" id="UP000189941"/>
    </source>
</evidence>